<evidence type="ECO:0000313" key="2">
    <source>
        <dbReference type="Proteomes" id="UP000184476"/>
    </source>
</evidence>
<dbReference type="EMBL" id="FQVL01000001">
    <property type="protein sequence ID" value="SHE36623.1"/>
    <property type="molecule type" value="Genomic_DNA"/>
</dbReference>
<dbReference type="AlphaFoldDB" id="A0A1M4SWP2"/>
<proteinExistence type="predicted"/>
<dbReference type="SUPFAM" id="SSF88697">
    <property type="entry name" value="PUA domain-like"/>
    <property type="match status" value="1"/>
</dbReference>
<gene>
    <name evidence="1" type="ORF">SAMN05444392_101180</name>
</gene>
<dbReference type="InterPro" id="IPR015947">
    <property type="entry name" value="PUA-like_sf"/>
</dbReference>
<name>A0A1M4SWP2_9BACL</name>
<dbReference type="Proteomes" id="UP000184476">
    <property type="component" value="Unassembled WGS sequence"/>
</dbReference>
<dbReference type="STRING" id="112248.SAMN05444392_101180"/>
<sequence length="146" mass="17169">MIFQDFDPCLDLDKTKVILFKQEELKCIEQAKDEVSMIEHLPPKTCTIDRLITQKTDIDRVLSGQKLATRRNGRYADPGEVLKLQGQKFEVYRVYQQSLGDMQDHDAKQEGFSNLQAYKDYILSLHPKMRWIPQAKVWVHEFRPLT</sequence>
<reference evidence="1 2" key="1">
    <citation type="submission" date="2016-11" db="EMBL/GenBank/DDBJ databases">
        <authorList>
            <person name="Jaros S."/>
            <person name="Januszkiewicz K."/>
            <person name="Wedrychowicz H."/>
        </authorList>
    </citation>
    <scope>NUCLEOTIDE SEQUENCE [LARGE SCALE GENOMIC DNA]</scope>
    <source>
        <strain evidence="1 2">DSM 44666</strain>
    </source>
</reference>
<evidence type="ECO:0000313" key="1">
    <source>
        <dbReference type="EMBL" id="SHE36623.1"/>
    </source>
</evidence>
<protein>
    <recommendedName>
        <fullName evidence="3">ASCH domain-containing protein</fullName>
    </recommendedName>
</protein>
<keyword evidence="2" id="KW-1185">Reference proteome</keyword>
<evidence type="ECO:0008006" key="3">
    <source>
        <dbReference type="Google" id="ProtNLM"/>
    </source>
</evidence>
<organism evidence="1 2">
    <name type="scientific">Seinonella peptonophila</name>
    <dbReference type="NCBI Taxonomy" id="112248"/>
    <lineage>
        <taxon>Bacteria</taxon>
        <taxon>Bacillati</taxon>
        <taxon>Bacillota</taxon>
        <taxon>Bacilli</taxon>
        <taxon>Bacillales</taxon>
        <taxon>Thermoactinomycetaceae</taxon>
        <taxon>Seinonella</taxon>
    </lineage>
</organism>
<accession>A0A1M4SWP2</accession>